<protein>
    <submittedName>
        <fullName evidence="2">SD repeat-containing protein</fullName>
    </submittedName>
</protein>
<evidence type="ECO:0000313" key="3">
    <source>
        <dbReference type="Proteomes" id="UP000011991"/>
    </source>
</evidence>
<dbReference type="OrthoDB" id="250040at2"/>
<dbReference type="Pfam" id="PF13620">
    <property type="entry name" value="CarboxypepD_reg"/>
    <property type="match status" value="1"/>
</dbReference>
<comment type="caution">
    <text evidence="2">The sequence shown here is derived from an EMBL/GenBank/DDBJ whole genome shotgun (WGS) entry which is preliminary data.</text>
</comment>
<sequence length="406" mass="41323">MRLYVTALALLLASVVAAPRVHAENEVNHLTISQWVSLASSDSLTGRVVVPSVNGEAKAIADAKVTLLSSDGKVWRATSDQSGQFTVANMKPGIYSVTAKAKDIFACCAMHVLDSQTASGANFPSEVEIAAAEIDYTLVKTAVIRYLPARTSKAAVVLPTEKLSEVAKRVCGDQYLRVMQSEGGMKGILRLAGGGLEAADLTNVFVVKGGETVARAVTDREGNFQIDELPAGEYSLLAVGSAGVGLAGFELVGEEPQKEAAGDDKEKLIKIFGHHHQHCCSSFEMQVAPMPEIIHCCDETIVDGGPIVDGCGCGVPGEIIGDGGIVVDGFGTPLDGGYVPGGGYGGYGGYGGGYGGYGGGGGGGGFGGGGIGGIAALAGLGGLIAVAVDDDDNPVITPPEPVSPIQ</sequence>
<organism evidence="2 3">
    <name type="scientific">Rhodopirellula maiorica SM1</name>
    <dbReference type="NCBI Taxonomy" id="1265738"/>
    <lineage>
        <taxon>Bacteria</taxon>
        <taxon>Pseudomonadati</taxon>
        <taxon>Planctomycetota</taxon>
        <taxon>Planctomycetia</taxon>
        <taxon>Pirellulales</taxon>
        <taxon>Pirellulaceae</taxon>
        <taxon>Novipirellula</taxon>
    </lineage>
</organism>
<feature type="signal peptide" evidence="1">
    <location>
        <begin position="1"/>
        <end position="23"/>
    </location>
</feature>
<keyword evidence="3" id="KW-1185">Reference proteome</keyword>
<dbReference type="SUPFAM" id="SSF49478">
    <property type="entry name" value="Cna protein B-type domain"/>
    <property type="match status" value="2"/>
</dbReference>
<dbReference type="InterPro" id="IPR013783">
    <property type="entry name" value="Ig-like_fold"/>
</dbReference>
<feature type="chain" id="PRO_5004071089" evidence="1">
    <location>
        <begin position="24"/>
        <end position="406"/>
    </location>
</feature>
<dbReference type="EMBL" id="ANOG01000653">
    <property type="protein sequence ID" value="EMI18519.1"/>
    <property type="molecule type" value="Genomic_DNA"/>
</dbReference>
<dbReference type="AlphaFoldDB" id="M5RX44"/>
<keyword evidence="1" id="KW-0732">Signal</keyword>
<evidence type="ECO:0000313" key="2">
    <source>
        <dbReference type="EMBL" id="EMI18519.1"/>
    </source>
</evidence>
<name>M5RX44_9BACT</name>
<dbReference type="Proteomes" id="UP000011991">
    <property type="component" value="Unassembled WGS sequence"/>
</dbReference>
<dbReference type="PATRIC" id="fig|1265738.3.peg.4583"/>
<proteinExistence type="predicted"/>
<reference evidence="2" key="2">
    <citation type="journal article" date="2013" name="Mar. Genomics">
        <title>Expression of sulfatases in Rhodopirellula baltica and the diversity of sulfatases in the genus Rhodopirellula.</title>
        <authorList>
            <person name="Wegner C.E."/>
            <person name="Richter-Heitmann T."/>
            <person name="Klindworth A."/>
            <person name="Klockow C."/>
            <person name="Richter M."/>
            <person name="Achstetter T."/>
            <person name="Glockner F.O."/>
            <person name="Harder J."/>
        </authorList>
    </citation>
    <scope>NUCLEOTIDE SEQUENCE [LARGE SCALE GENOMIC DNA]</scope>
    <source>
        <strain evidence="2">SM1</strain>
    </source>
</reference>
<dbReference type="Gene3D" id="2.60.40.1120">
    <property type="entry name" value="Carboxypeptidase-like, regulatory domain"/>
    <property type="match status" value="1"/>
</dbReference>
<evidence type="ECO:0000256" key="1">
    <source>
        <dbReference type="SAM" id="SignalP"/>
    </source>
</evidence>
<dbReference type="RefSeq" id="WP_008700855.1">
    <property type="nucleotide sequence ID" value="NZ_ANOG01000653.1"/>
</dbReference>
<reference evidence="2" key="1">
    <citation type="submission" date="2012-12" db="EMBL/GenBank/DDBJ databases">
        <title>Permanent draft genome of Rhodopirellula maiorica strain SM1.</title>
        <authorList>
            <person name="Richter M."/>
            <person name="Richter-Heitmann T."/>
            <person name="Frank C."/>
            <person name="Harder J."/>
            <person name="Glockner F.O."/>
        </authorList>
    </citation>
    <scope>NUCLEOTIDE SEQUENCE</scope>
    <source>
        <strain evidence="2">SM1</strain>
    </source>
</reference>
<gene>
    <name evidence="2" type="ORF">RMSM_04561</name>
</gene>
<accession>M5RX44</accession>
<dbReference type="Gene3D" id="2.60.40.10">
    <property type="entry name" value="Immunoglobulins"/>
    <property type="match status" value="1"/>
</dbReference>